<dbReference type="Gene3D" id="1.20.1250.20">
    <property type="entry name" value="MFS general substrate transporter like domains"/>
    <property type="match status" value="3"/>
</dbReference>
<evidence type="ECO:0000256" key="2">
    <source>
        <dbReference type="SAM" id="MobiDB-lite"/>
    </source>
</evidence>
<comment type="subcellular location">
    <subcellularLocation>
        <location evidence="1">Membrane</location>
        <topology evidence="1">Multi-pass membrane protein</topology>
    </subcellularLocation>
</comment>
<feature type="transmembrane region" description="Helical" evidence="3">
    <location>
        <begin position="437"/>
        <end position="459"/>
    </location>
</feature>
<feature type="transmembrane region" description="Helical" evidence="3">
    <location>
        <begin position="406"/>
        <end position="425"/>
    </location>
</feature>
<dbReference type="InterPro" id="IPR050327">
    <property type="entry name" value="Proton-linked_MCT"/>
</dbReference>
<evidence type="ECO:0000313" key="6">
    <source>
        <dbReference type="Proteomes" id="UP001164746"/>
    </source>
</evidence>
<evidence type="ECO:0000313" key="5">
    <source>
        <dbReference type="EMBL" id="WAR27775.1"/>
    </source>
</evidence>
<reference evidence="5" key="1">
    <citation type="submission" date="2022-11" db="EMBL/GenBank/DDBJ databases">
        <title>Centuries of genome instability and evolution in soft-shell clam transmissible cancer (bioRxiv).</title>
        <authorList>
            <person name="Hart S.F.M."/>
            <person name="Yonemitsu M.A."/>
            <person name="Giersch R.M."/>
            <person name="Beal B.F."/>
            <person name="Arriagada G."/>
            <person name="Davis B.W."/>
            <person name="Ostrander E.A."/>
            <person name="Goff S.P."/>
            <person name="Metzger M.J."/>
        </authorList>
    </citation>
    <scope>NUCLEOTIDE SEQUENCE</scope>
    <source>
        <strain evidence="5">MELC-2E11</strain>
        <tissue evidence="5">Siphon/mantle</tissue>
    </source>
</reference>
<dbReference type="PANTHER" id="PTHR11360:SF238">
    <property type="entry name" value="SD10469P"/>
    <property type="match status" value="1"/>
</dbReference>
<dbReference type="PANTHER" id="PTHR11360">
    <property type="entry name" value="MONOCARBOXYLATE TRANSPORTER"/>
    <property type="match status" value="1"/>
</dbReference>
<feature type="region of interest" description="Disordered" evidence="2">
    <location>
        <begin position="72"/>
        <end position="113"/>
    </location>
</feature>
<protein>
    <submittedName>
        <fullName evidence="5">MOT12-like protein</fullName>
    </submittedName>
</protein>
<feature type="transmembrane region" description="Helical" evidence="3">
    <location>
        <begin position="585"/>
        <end position="605"/>
    </location>
</feature>
<dbReference type="EMBL" id="CP111026">
    <property type="protein sequence ID" value="WAR27775.1"/>
    <property type="molecule type" value="Genomic_DNA"/>
</dbReference>
<feature type="compositionally biased region" description="Basic and acidic residues" evidence="2">
    <location>
        <begin position="78"/>
        <end position="97"/>
    </location>
</feature>
<feature type="non-terminal residue" evidence="5">
    <location>
        <position position="1"/>
    </location>
</feature>
<feature type="transmembrane region" description="Helical" evidence="3">
    <location>
        <begin position="644"/>
        <end position="665"/>
    </location>
</feature>
<evidence type="ECO:0000259" key="4">
    <source>
        <dbReference type="PROSITE" id="PS50850"/>
    </source>
</evidence>
<feature type="transmembrane region" description="Helical" evidence="3">
    <location>
        <begin position="520"/>
        <end position="542"/>
    </location>
</feature>
<dbReference type="InterPro" id="IPR036259">
    <property type="entry name" value="MFS_trans_sf"/>
</dbReference>
<feature type="transmembrane region" description="Helical" evidence="3">
    <location>
        <begin position="611"/>
        <end position="632"/>
    </location>
</feature>
<feature type="transmembrane region" description="Helical" evidence="3">
    <location>
        <begin position="374"/>
        <end position="394"/>
    </location>
</feature>
<sequence length="807" mass="87831">FSSKDLSLEAPSNPLSFKALSALSLCRFRLKLAERCKHESADATSVNGNADSEGTLCLKIIANRNNGWEAIDEDHDENIEGKRTQEERDGGKGRSEDCYGSASKHRHQNTRYRSYEEAKKFKKSIENNKKATWTSSNSSELNNAKVKKELPVEIPNENEIPSIITTNMNAAIVTIHPHPPSGTLSLQLCSSSIAPATKPDVDSAEIIRERIEKQSHAYSNRGSELTTSENCDDILRTASDVTKGGTLEKAVVDKSSSYQNAGATELEPSFYDNAPDGGWGWAVTFAAFMVGVILDGISFSFGIFYRELLQYFEESKSLTSWIISVLNGTYLGIGPIASILVTVYGCRPVAIFGATLASVSFFMCTFSPNVRIMILVYGLLGGAGLGLLYLPAIVSVGHYFKRKRALATGIAVCGSGIGGFVFAPLSEFLIEKYTWKGAMMIISAIVLNGIPIAALLRSLEGSLTYSERKRKVESADRALKGNRLDDVSGDKPSNENSAKKCCNFDFSSTFDFELLKSPTFIVYGMSSFLCMLGFFIPFTYIPDLVNDMGMTSKQGAMIISIIGITNTVVRVFVGWLADRPWADALLINSVALLIGGAATMFVPMYDVFGVMATYAVVFGISIAVFVSYRSIIMAELLGIEKLTSSFGLVTMCQGLSAFIGAPIAGALSDDAGDYEGAFYLAGIAIGLSGVICFPLRLINRWEKRRQEGRGYNMNGNVFNPDIDIQITSSIRCFIPFTYITVLLNDLGMTSKQGAMIIAIIGITNTVVRVFVGWLADRPWANAITISCVALVIGCVATMFVPIRDQLW</sequence>
<keyword evidence="6" id="KW-1185">Reference proteome</keyword>
<dbReference type="PROSITE" id="PS50850">
    <property type="entry name" value="MFS"/>
    <property type="match status" value="1"/>
</dbReference>
<feature type="transmembrane region" description="Helical" evidence="3">
    <location>
        <begin position="279"/>
        <end position="301"/>
    </location>
</feature>
<name>A0ABY7FZY7_MYAAR</name>
<dbReference type="InterPro" id="IPR020846">
    <property type="entry name" value="MFS_dom"/>
</dbReference>
<feature type="transmembrane region" description="Helical" evidence="3">
    <location>
        <begin position="753"/>
        <end position="773"/>
    </location>
</feature>
<feature type="domain" description="Major facilitator superfamily (MFS) profile" evidence="4">
    <location>
        <begin position="279"/>
        <end position="700"/>
    </location>
</feature>
<dbReference type="CDD" id="cd17352">
    <property type="entry name" value="MFS_MCT_SLC16"/>
    <property type="match status" value="1"/>
</dbReference>
<feature type="transmembrane region" description="Helical" evidence="3">
    <location>
        <begin position="677"/>
        <end position="698"/>
    </location>
</feature>
<dbReference type="SUPFAM" id="SSF103473">
    <property type="entry name" value="MFS general substrate transporter"/>
    <property type="match status" value="2"/>
</dbReference>
<keyword evidence="3" id="KW-0812">Transmembrane</keyword>
<organism evidence="5 6">
    <name type="scientific">Mya arenaria</name>
    <name type="common">Soft-shell clam</name>
    <dbReference type="NCBI Taxonomy" id="6604"/>
    <lineage>
        <taxon>Eukaryota</taxon>
        <taxon>Metazoa</taxon>
        <taxon>Spiralia</taxon>
        <taxon>Lophotrochozoa</taxon>
        <taxon>Mollusca</taxon>
        <taxon>Bivalvia</taxon>
        <taxon>Autobranchia</taxon>
        <taxon>Heteroconchia</taxon>
        <taxon>Euheterodonta</taxon>
        <taxon>Imparidentia</taxon>
        <taxon>Neoheterodontei</taxon>
        <taxon>Myida</taxon>
        <taxon>Myoidea</taxon>
        <taxon>Myidae</taxon>
        <taxon>Mya</taxon>
    </lineage>
</organism>
<keyword evidence="3" id="KW-1133">Transmembrane helix</keyword>
<evidence type="ECO:0000256" key="1">
    <source>
        <dbReference type="ARBA" id="ARBA00004141"/>
    </source>
</evidence>
<dbReference type="Proteomes" id="UP001164746">
    <property type="component" value="Chromosome 15"/>
</dbReference>
<feature type="transmembrane region" description="Helical" evidence="3">
    <location>
        <begin position="554"/>
        <end position="573"/>
    </location>
</feature>
<keyword evidence="3" id="KW-0472">Membrane</keyword>
<feature type="transmembrane region" description="Helical" evidence="3">
    <location>
        <begin position="779"/>
        <end position="802"/>
    </location>
</feature>
<accession>A0ABY7FZY7</accession>
<feature type="transmembrane region" description="Helical" evidence="3">
    <location>
        <begin position="321"/>
        <end position="342"/>
    </location>
</feature>
<proteinExistence type="predicted"/>
<dbReference type="Pfam" id="PF07690">
    <property type="entry name" value="MFS_1"/>
    <property type="match status" value="1"/>
</dbReference>
<evidence type="ECO:0000256" key="3">
    <source>
        <dbReference type="SAM" id="Phobius"/>
    </source>
</evidence>
<gene>
    <name evidence="5" type="ORF">MAR_013479</name>
</gene>
<dbReference type="InterPro" id="IPR011701">
    <property type="entry name" value="MFS"/>
</dbReference>